<sequence length="324" mass="35494">MFDIISIGSATKDVFLISKGFKLIKSKEFKTGVGECFAYGSKVELGDIYFDTGGGATNSAHTFANLGLKPAVVSRVGKDIYGLEIMHTLADKKIDTSQLIADKHHKTAYSTILLMPGGDRTVLVYRGASANFSDKEINWLKLKTKWFYLTSLAGNLNLLNKIFVFAKKKKIKISWNPGSEELNLGVNKLKSLIKQAYIFNINKEEAQKLTGKKDIKAIFKELNRLSPGYNIVTDGGNGAYLSDGTLIYWARAIGSTPINTTGAGDAFGSGFCAGMILKNDWDYGLRLGILNSDGVIKEMGAKHGLLKHIPKQIELDKVKISILN</sequence>
<dbReference type="PANTHER" id="PTHR10584:SF166">
    <property type="entry name" value="RIBOKINASE"/>
    <property type="match status" value="1"/>
</dbReference>
<evidence type="ECO:0000313" key="5">
    <source>
        <dbReference type="Proteomes" id="UP000176498"/>
    </source>
</evidence>
<proteinExistence type="predicted"/>
<evidence type="ECO:0000256" key="2">
    <source>
        <dbReference type="ARBA" id="ARBA00022777"/>
    </source>
</evidence>
<dbReference type="SUPFAM" id="SSF53613">
    <property type="entry name" value="Ribokinase-like"/>
    <property type="match status" value="1"/>
</dbReference>
<evidence type="ECO:0000259" key="3">
    <source>
        <dbReference type="Pfam" id="PF00294"/>
    </source>
</evidence>
<comment type="caution">
    <text evidence="4">The sequence shown here is derived from an EMBL/GenBank/DDBJ whole genome shotgun (WGS) entry which is preliminary data.</text>
</comment>
<dbReference type="GO" id="GO:0016301">
    <property type="term" value="F:kinase activity"/>
    <property type="evidence" value="ECO:0007669"/>
    <property type="project" value="UniProtKB-KW"/>
</dbReference>
<protein>
    <recommendedName>
        <fullName evidence="3">Carbohydrate kinase PfkB domain-containing protein</fullName>
    </recommendedName>
</protein>
<accession>A0A1G1XRR1</accession>
<dbReference type="InterPro" id="IPR029056">
    <property type="entry name" value="Ribokinase-like"/>
</dbReference>
<dbReference type="AlphaFoldDB" id="A0A1G1XRR1"/>
<dbReference type="EMBL" id="MHHZ01000005">
    <property type="protein sequence ID" value="OGY42296.1"/>
    <property type="molecule type" value="Genomic_DNA"/>
</dbReference>
<name>A0A1G1XRR1_9BACT</name>
<feature type="domain" description="Carbohydrate kinase PfkB" evidence="3">
    <location>
        <begin position="39"/>
        <end position="302"/>
    </location>
</feature>
<dbReference type="InterPro" id="IPR011611">
    <property type="entry name" value="PfkB_dom"/>
</dbReference>
<keyword evidence="1" id="KW-0808">Transferase</keyword>
<dbReference type="PANTHER" id="PTHR10584">
    <property type="entry name" value="SUGAR KINASE"/>
    <property type="match status" value="1"/>
</dbReference>
<evidence type="ECO:0000256" key="1">
    <source>
        <dbReference type="ARBA" id="ARBA00022679"/>
    </source>
</evidence>
<dbReference type="Gene3D" id="3.40.1190.20">
    <property type="match status" value="1"/>
</dbReference>
<gene>
    <name evidence="4" type="ORF">A2Y82_04860</name>
</gene>
<dbReference type="Pfam" id="PF00294">
    <property type="entry name" value="PfkB"/>
    <property type="match status" value="1"/>
</dbReference>
<evidence type="ECO:0000313" key="4">
    <source>
        <dbReference type="EMBL" id="OGY42296.1"/>
    </source>
</evidence>
<dbReference type="Proteomes" id="UP000176498">
    <property type="component" value="Unassembled WGS sequence"/>
</dbReference>
<organism evidence="4 5">
    <name type="scientific">Candidatus Buchananbacteria bacterium RBG_13_36_9</name>
    <dbReference type="NCBI Taxonomy" id="1797530"/>
    <lineage>
        <taxon>Bacteria</taxon>
        <taxon>Candidatus Buchananiibacteriota</taxon>
    </lineage>
</organism>
<keyword evidence="2" id="KW-0418">Kinase</keyword>
<reference evidence="4 5" key="1">
    <citation type="journal article" date="2016" name="Nat. Commun.">
        <title>Thousands of microbial genomes shed light on interconnected biogeochemical processes in an aquifer system.</title>
        <authorList>
            <person name="Anantharaman K."/>
            <person name="Brown C.T."/>
            <person name="Hug L.A."/>
            <person name="Sharon I."/>
            <person name="Castelle C.J."/>
            <person name="Probst A.J."/>
            <person name="Thomas B.C."/>
            <person name="Singh A."/>
            <person name="Wilkins M.J."/>
            <person name="Karaoz U."/>
            <person name="Brodie E.L."/>
            <person name="Williams K.H."/>
            <person name="Hubbard S.S."/>
            <person name="Banfield J.F."/>
        </authorList>
    </citation>
    <scope>NUCLEOTIDE SEQUENCE [LARGE SCALE GENOMIC DNA]</scope>
</reference>